<proteinExistence type="predicted"/>
<protein>
    <submittedName>
        <fullName evidence="2">Uncharacterized protein</fullName>
    </submittedName>
</protein>
<gene>
    <name evidence="2" type="ORF">Q5H93_21000</name>
</gene>
<sequence length="235" mass="25650">MPTPNEPKTRQSGISDADLVADGRRLLVAARRDLPLLTDDGVDADRLDKLEKDIKAFELLPSDTVDEATQAAETQVRDAAVNTLQDAIRAVAGPVIDVYGLKSPRYRALGIVDLEGKNDAELLRAATDCHAAGTRLLTDADVVREGLTLDKLAAIGPARQALVDVLDQRTRLQEQRSLNAQARVRAHNPLNDEITRIQGKCQRKFRGTDSARYDDYVRQSAPGNPDGESPVKPPQ</sequence>
<evidence type="ECO:0000313" key="2">
    <source>
        <dbReference type="EMBL" id="MDO7877237.1"/>
    </source>
</evidence>
<keyword evidence="3" id="KW-1185">Reference proteome</keyword>
<dbReference type="RefSeq" id="WP_305008667.1">
    <property type="nucleotide sequence ID" value="NZ_JAUQSY010000018.1"/>
</dbReference>
<comment type="caution">
    <text evidence="2">The sequence shown here is derived from an EMBL/GenBank/DDBJ whole genome shotgun (WGS) entry which is preliminary data.</text>
</comment>
<feature type="region of interest" description="Disordered" evidence="1">
    <location>
        <begin position="206"/>
        <end position="235"/>
    </location>
</feature>
<dbReference type="Proteomes" id="UP001176429">
    <property type="component" value="Unassembled WGS sequence"/>
</dbReference>
<evidence type="ECO:0000313" key="3">
    <source>
        <dbReference type="Proteomes" id="UP001176429"/>
    </source>
</evidence>
<feature type="compositionally biased region" description="Basic and acidic residues" evidence="1">
    <location>
        <begin position="206"/>
        <end position="217"/>
    </location>
</feature>
<organism evidence="2 3">
    <name type="scientific">Hymenobacter aranciens</name>
    <dbReference type="NCBI Taxonomy" id="3063996"/>
    <lineage>
        <taxon>Bacteria</taxon>
        <taxon>Pseudomonadati</taxon>
        <taxon>Bacteroidota</taxon>
        <taxon>Cytophagia</taxon>
        <taxon>Cytophagales</taxon>
        <taxon>Hymenobacteraceae</taxon>
        <taxon>Hymenobacter</taxon>
    </lineage>
</organism>
<name>A0ABT9BG66_9BACT</name>
<evidence type="ECO:0000256" key="1">
    <source>
        <dbReference type="SAM" id="MobiDB-lite"/>
    </source>
</evidence>
<reference evidence="2" key="1">
    <citation type="submission" date="2023-07" db="EMBL/GenBank/DDBJ databases">
        <authorList>
            <person name="Kim M.K."/>
        </authorList>
    </citation>
    <scope>NUCLEOTIDE SEQUENCE</scope>
    <source>
        <strain evidence="2">ASUV-10-1</strain>
    </source>
</reference>
<dbReference type="EMBL" id="JAUQSY010000018">
    <property type="protein sequence ID" value="MDO7877237.1"/>
    <property type="molecule type" value="Genomic_DNA"/>
</dbReference>
<accession>A0ABT9BG66</accession>